<keyword evidence="14 15" id="KW-0472">Membrane</keyword>
<evidence type="ECO:0000256" key="4">
    <source>
        <dbReference type="ARBA" id="ARBA00022475"/>
    </source>
</evidence>
<dbReference type="GO" id="GO:0005886">
    <property type="term" value="C:plasma membrane"/>
    <property type="evidence" value="ECO:0007669"/>
    <property type="project" value="UniProtKB-SubCell"/>
</dbReference>
<keyword evidence="10" id="KW-0460">Magnesium</keyword>
<comment type="similarity">
    <text evidence="2 15">Belongs to the cation transport ATPase (P-type) (TC 3.A.3) family. Type IB subfamily.</text>
</comment>
<feature type="transmembrane region" description="Helical" evidence="15">
    <location>
        <begin position="48"/>
        <end position="66"/>
    </location>
</feature>
<dbReference type="AlphaFoldDB" id="A0AAU7NRH9"/>
<proteinExistence type="inferred from homology"/>
<dbReference type="SFLD" id="SFLDG00002">
    <property type="entry name" value="C1.7:_P-type_atpase_like"/>
    <property type="match status" value="1"/>
</dbReference>
<feature type="transmembrane region" description="Helical" evidence="15">
    <location>
        <begin position="247"/>
        <end position="265"/>
    </location>
</feature>
<dbReference type="SFLD" id="SFLDF00027">
    <property type="entry name" value="p-type_atpase"/>
    <property type="match status" value="1"/>
</dbReference>
<dbReference type="Gene3D" id="3.40.50.1000">
    <property type="entry name" value="HAD superfamily/HAD-like"/>
    <property type="match status" value="1"/>
</dbReference>
<dbReference type="GO" id="GO:0005524">
    <property type="term" value="F:ATP binding"/>
    <property type="evidence" value="ECO:0007669"/>
    <property type="project" value="UniProtKB-UniRule"/>
</dbReference>
<keyword evidence="4 15" id="KW-1003">Cell membrane</keyword>
<dbReference type="Gene3D" id="3.40.1110.10">
    <property type="entry name" value="Calcium-transporting ATPase, cytoplasmic domain N"/>
    <property type="match status" value="1"/>
</dbReference>
<evidence type="ECO:0000256" key="1">
    <source>
        <dbReference type="ARBA" id="ARBA00004651"/>
    </source>
</evidence>
<dbReference type="InterPro" id="IPR023214">
    <property type="entry name" value="HAD_sf"/>
</dbReference>
<dbReference type="NCBIfam" id="TIGR01512">
    <property type="entry name" value="ATPase-IB2_Cd"/>
    <property type="match status" value="1"/>
</dbReference>
<keyword evidence="6 15" id="KW-0812">Transmembrane</keyword>
<dbReference type="PRINTS" id="PR00119">
    <property type="entry name" value="CATATPASE"/>
</dbReference>
<keyword evidence="5" id="KW-0597">Phosphoprotein</keyword>
<evidence type="ECO:0000256" key="10">
    <source>
        <dbReference type="ARBA" id="ARBA00022842"/>
    </source>
</evidence>
<dbReference type="NCBIfam" id="TIGR01494">
    <property type="entry name" value="ATPase_P-type"/>
    <property type="match status" value="1"/>
</dbReference>
<keyword evidence="8 15" id="KW-0547">Nucleotide-binding</keyword>
<sequence>MAYKIYFDQIDAQLLKISPHQDIMLLRVIAAVIPMIFYGLDALYDLPALYWLGMPFYLFCLALYLEGLLKSLLLMRKVSAELLIVLVMTVTLIDGAPLSGAMVAWFIGLGLYISFTIIRKNREKIESLIQEGKKTAQLLQGDRIEEVPINQIKKDDVVIIPKGAMVPIDGLILDGASSIDEAIITGEPFPVYKEKGASVTSGTLNLTEPLQVKADKNGDDSFIAVISQEIENSLLNKSELQRRADTTVQILLLSVTAYAFMLFYITGSLHLMATALAVVCPCAWALATPTAFAANIGRLARSNILARGGEPLESMQDIKTLILDKTGTVTLAEPEVSQVIELDMPKLRLLQLAASIESRFDHPISRSIINYAKQQGVDALLPVKQAEDLPGRGIRGHIEQQEILLGSAETLRYQDIEIPAIDYSGRAIWLALDGQVQGVIVIRDIMLAEMQNLAATIHDCGIDRVVLATGDNEEQEARRVADYIGADEYHFNCTPEDKTALIQKFQAQGRVAMVGDGVNDAPALAAANVGIAIGGHKNVSLAIVSSDIVILGHDAQDMVTILRLSHKMGNIIRQNYLWAVAFNSVGLALATFGFLNPIFAALLHHFSSVFVVVNAGRLYFTGIERSLLGPVFQKMDSLTERKRLCRNPAQPSTAENAVAEQEG</sequence>
<keyword evidence="13" id="KW-0406">Ion transport</keyword>
<dbReference type="GO" id="GO:0005507">
    <property type="term" value="F:copper ion binding"/>
    <property type="evidence" value="ECO:0007669"/>
    <property type="project" value="TreeGrafter"/>
</dbReference>
<dbReference type="InterPro" id="IPR044492">
    <property type="entry name" value="P_typ_ATPase_HD_dom"/>
</dbReference>
<dbReference type="Pfam" id="PF00122">
    <property type="entry name" value="E1-E2_ATPase"/>
    <property type="match status" value="1"/>
</dbReference>
<evidence type="ECO:0000256" key="12">
    <source>
        <dbReference type="ARBA" id="ARBA00022989"/>
    </source>
</evidence>
<protein>
    <submittedName>
        <fullName evidence="17">Cation-translocating P-type ATPase</fullName>
    </submittedName>
</protein>
<dbReference type="Gene3D" id="2.70.150.10">
    <property type="entry name" value="Calcium-transporting ATPase, cytoplasmic transduction domain A"/>
    <property type="match status" value="1"/>
</dbReference>
<feature type="transmembrane region" description="Helical" evidence="15">
    <location>
        <begin position="576"/>
        <end position="595"/>
    </location>
</feature>
<dbReference type="NCBIfam" id="TIGR01525">
    <property type="entry name" value="ATPase-IB_hvy"/>
    <property type="match status" value="1"/>
</dbReference>
<evidence type="ECO:0000256" key="7">
    <source>
        <dbReference type="ARBA" id="ARBA00022723"/>
    </source>
</evidence>
<keyword evidence="11" id="KW-1278">Translocase</keyword>
<dbReference type="Proteomes" id="UP001225378">
    <property type="component" value="Chromosome"/>
</dbReference>
<evidence type="ECO:0000256" key="6">
    <source>
        <dbReference type="ARBA" id="ARBA00022692"/>
    </source>
</evidence>
<dbReference type="InterPro" id="IPR023299">
    <property type="entry name" value="ATPase_P-typ_cyto_dom_N"/>
</dbReference>
<dbReference type="InterPro" id="IPR018303">
    <property type="entry name" value="ATPase_P-typ_P_site"/>
</dbReference>
<keyword evidence="3" id="KW-0813">Transport</keyword>
<organism evidence="17 18">
    <name type="scientific">Methylomarinum roseum</name>
    <dbReference type="NCBI Taxonomy" id="3067653"/>
    <lineage>
        <taxon>Bacteria</taxon>
        <taxon>Pseudomonadati</taxon>
        <taxon>Pseudomonadota</taxon>
        <taxon>Gammaproteobacteria</taxon>
        <taxon>Methylococcales</taxon>
        <taxon>Methylococcaceae</taxon>
        <taxon>Methylomarinum</taxon>
    </lineage>
</organism>
<dbReference type="RefSeq" id="WP_305907654.1">
    <property type="nucleotide sequence ID" value="NZ_CP157743.1"/>
</dbReference>
<dbReference type="PROSITE" id="PS00154">
    <property type="entry name" value="ATPASE_E1_E2"/>
    <property type="match status" value="1"/>
</dbReference>
<dbReference type="EMBL" id="CP157743">
    <property type="protein sequence ID" value="XBS19600.1"/>
    <property type="molecule type" value="Genomic_DNA"/>
</dbReference>
<dbReference type="SUPFAM" id="SSF81653">
    <property type="entry name" value="Calcium ATPase, transduction domain A"/>
    <property type="match status" value="1"/>
</dbReference>
<dbReference type="Pfam" id="PF00702">
    <property type="entry name" value="Hydrolase"/>
    <property type="match status" value="1"/>
</dbReference>
<feature type="domain" description="P-type ATPase A" evidence="16">
    <location>
        <begin position="133"/>
        <end position="230"/>
    </location>
</feature>
<dbReference type="PANTHER" id="PTHR43520:SF5">
    <property type="entry name" value="CATION-TRANSPORTING P-TYPE ATPASE-RELATED"/>
    <property type="match status" value="1"/>
</dbReference>
<dbReference type="InterPro" id="IPR008250">
    <property type="entry name" value="ATPase_P-typ_transduc_dom_A_sf"/>
</dbReference>
<dbReference type="InterPro" id="IPR036412">
    <property type="entry name" value="HAD-like_sf"/>
</dbReference>
<gene>
    <name evidence="17" type="ORF">Q9L42_014710</name>
</gene>
<evidence type="ECO:0000256" key="14">
    <source>
        <dbReference type="ARBA" id="ARBA00023136"/>
    </source>
</evidence>
<dbReference type="SFLD" id="SFLDS00003">
    <property type="entry name" value="Haloacid_Dehalogenase"/>
    <property type="match status" value="1"/>
</dbReference>
<evidence type="ECO:0000256" key="11">
    <source>
        <dbReference type="ARBA" id="ARBA00022967"/>
    </source>
</evidence>
<name>A0AAU7NRH9_9GAMM</name>
<dbReference type="SUPFAM" id="SSF56784">
    <property type="entry name" value="HAD-like"/>
    <property type="match status" value="1"/>
</dbReference>
<evidence type="ECO:0000313" key="17">
    <source>
        <dbReference type="EMBL" id="XBS19600.1"/>
    </source>
</evidence>
<keyword evidence="18" id="KW-1185">Reference proteome</keyword>
<keyword evidence="12 15" id="KW-1133">Transmembrane helix</keyword>
<dbReference type="GO" id="GO:0043682">
    <property type="term" value="F:P-type divalent copper transporter activity"/>
    <property type="evidence" value="ECO:0007669"/>
    <property type="project" value="TreeGrafter"/>
</dbReference>
<dbReference type="GO" id="GO:0055070">
    <property type="term" value="P:copper ion homeostasis"/>
    <property type="evidence" value="ECO:0007669"/>
    <property type="project" value="TreeGrafter"/>
</dbReference>
<dbReference type="PANTHER" id="PTHR43520">
    <property type="entry name" value="ATP7, ISOFORM B"/>
    <property type="match status" value="1"/>
</dbReference>
<evidence type="ECO:0000259" key="16">
    <source>
        <dbReference type="Pfam" id="PF00122"/>
    </source>
</evidence>
<dbReference type="GO" id="GO:0016887">
    <property type="term" value="F:ATP hydrolysis activity"/>
    <property type="evidence" value="ECO:0007669"/>
    <property type="project" value="InterPro"/>
</dbReference>
<evidence type="ECO:0000256" key="2">
    <source>
        <dbReference type="ARBA" id="ARBA00006024"/>
    </source>
</evidence>
<evidence type="ECO:0000256" key="3">
    <source>
        <dbReference type="ARBA" id="ARBA00022448"/>
    </source>
</evidence>
<keyword evidence="9 15" id="KW-0067">ATP-binding</keyword>
<dbReference type="InterPro" id="IPR001757">
    <property type="entry name" value="P_typ_ATPase"/>
</dbReference>
<evidence type="ECO:0000256" key="15">
    <source>
        <dbReference type="RuleBase" id="RU362081"/>
    </source>
</evidence>
<evidence type="ECO:0000256" key="13">
    <source>
        <dbReference type="ARBA" id="ARBA00023065"/>
    </source>
</evidence>
<feature type="transmembrane region" description="Helical" evidence="15">
    <location>
        <begin position="24"/>
        <end position="42"/>
    </location>
</feature>
<dbReference type="KEGG" id="mech:Q9L42_014710"/>
<dbReference type="InterPro" id="IPR027256">
    <property type="entry name" value="P-typ_ATPase_IB"/>
</dbReference>
<evidence type="ECO:0000256" key="8">
    <source>
        <dbReference type="ARBA" id="ARBA00022741"/>
    </source>
</evidence>
<accession>A0AAU7NRH9</accession>
<evidence type="ECO:0000313" key="18">
    <source>
        <dbReference type="Proteomes" id="UP001225378"/>
    </source>
</evidence>
<reference evidence="17 18" key="1">
    <citation type="journal article" date="2024" name="Microbiology">
        <title>Methylomarinum rosea sp. nov., a novel halophilic methanotrophic bacterium from the hypersaline Lake Elton.</title>
        <authorList>
            <person name="Suleimanov R.Z."/>
            <person name="Oshkin I.Y."/>
            <person name="Danilova O.V."/>
            <person name="Suzina N.E."/>
            <person name="Dedysh S.N."/>
        </authorList>
    </citation>
    <scope>NUCLEOTIDE SEQUENCE [LARGE SCALE GENOMIC DNA]</scope>
    <source>
        <strain evidence="17 18">Ch1-1</strain>
    </source>
</reference>
<keyword evidence="7 15" id="KW-0479">Metal-binding</keyword>
<dbReference type="InterPro" id="IPR059000">
    <property type="entry name" value="ATPase_P-type_domA"/>
</dbReference>
<evidence type="ECO:0000256" key="9">
    <source>
        <dbReference type="ARBA" id="ARBA00022840"/>
    </source>
</evidence>
<comment type="subcellular location">
    <subcellularLocation>
        <location evidence="1">Cell membrane</location>
        <topology evidence="1">Multi-pass membrane protein</topology>
    </subcellularLocation>
</comment>
<evidence type="ECO:0000256" key="5">
    <source>
        <dbReference type="ARBA" id="ARBA00022553"/>
    </source>
</evidence>
<feature type="transmembrane region" description="Helical" evidence="15">
    <location>
        <begin position="78"/>
        <end position="96"/>
    </location>
</feature>
<feature type="transmembrane region" description="Helical" evidence="15">
    <location>
        <begin position="271"/>
        <end position="294"/>
    </location>
</feature>